<evidence type="ECO:0000259" key="4">
    <source>
        <dbReference type="Pfam" id="PF10531"/>
    </source>
</evidence>
<dbReference type="Proteomes" id="UP000016566">
    <property type="component" value="Unassembled WGS sequence"/>
</dbReference>
<proteinExistence type="predicted"/>
<evidence type="ECO:0000256" key="2">
    <source>
        <dbReference type="SAM" id="SignalP"/>
    </source>
</evidence>
<feature type="chain" id="PRO_5004639405" evidence="2">
    <location>
        <begin position="25"/>
        <end position="393"/>
    </location>
</feature>
<dbReference type="eggNOG" id="COG1596">
    <property type="taxonomic scope" value="Bacteria"/>
</dbReference>
<evidence type="ECO:0000313" key="5">
    <source>
        <dbReference type="EMBL" id="GAD56234.1"/>
    </source>
</evidence>
<dbReference type="PANTHER" id="PTHR33619">
    <property type="entry name" value="POLYSACCHARIDE EXPORT PROTEIN GFCE-RELATED"/>
    <property type="match status" value="1"/>
</dbReference>
<reference evidence="5" key="1">
    <citation type="journal article" date="2013" name="Genome Announc.">
        <title>Draft Genome Sequence of Loktanella cinnabarina LL-001T, Isolated from Deep-Sea Floor Sediment.</title>
        <authorList>
            <person name="Nishi S."/>
            <person name="Tsubouchi T."/>
            <person name="Takaki Y."/>
            <person name="Koyanagi R."/>
            <person name="Satoh N."/>
            <person name="Maruyama T."/>
            <person name="Hatada Y."/>
        </authorList>
    </citation>
    <scope>NUCLEOTIDE SEQUENCE [LARGE SCALE GENOMIC DNA]</scope>
    <source>
        <strain evidence="5">LL-001</strain>
    </source>
</reference>
<dbReference type="RefSeq" id="WP_021694335.1">
    <property type="nucleotide sequence ID" value="NZ_BATB01000031.1"/>
</dbReference>
<evidence type="ECO:0000313" key="6">
    <source>
        <dbReference type="Proteomes" id="UP000016566"/>
    </source>
</evidence>
<dbReference type="EMBL" id="BATB01000031">
    <property type="protein sequence ID" value="GAD56234.1"/>
    <property type="molecule type" value="Genomic_DNA"/>
</dbReference>
<gene>
    <name evidence="5" type="ORF">MBELCI_2286</name>
</gene>
<feature type="domain" description="Soluble ligand binding" evidence="4">
    <location>
        <begin position="106"/>
        <end position="141"/>
    </location>
</feature>
<organism evidence="5 6">
    <name type="scientific">Limimaricola cinnabarinus LL-001</name>
    <dbReference type="NCBI Taxonomy" id="1337093"/>
    <lineage>
        <taxon>Bacteria</taxon>
        <taxon>Pseudomonadati</taxon>
        <taxon>Pseudomonadota</taxon>
        <taxon>Alphaproteobacteria</taxon>
        <taxon>Rhodobacterales</taxon>
        <taxon>Paracoccaceae</taxon>
        <taxon>Limimaricola</taxon>
    </lineage>
</organism>
<dbReference type="Pfam" id="PF02563">
    <property type="entry name" value="Poly_export"/>
    <property type="match status" value="1"/>
</dbReference>
<dbReference type="GO" id="GO:0015159">
    <property type="term" value="F:polysaccharide transmembrane transporter activity"/>
    <property type="evidence" value="ECO:0007669"/>
    <property type="project" value="InterPro"/>
</dbReference>
<dbReference type="OrthoDB" id="197007at2"/>
<dbReference type="STRING" id="1337093.MBELCI_2286"/>
<dbReference type="InterPro" id="IPR019554">
    <property type="entry name" value="Soluble_ligand-bd"/>
</dbReference>
<name>U3AEX2_9RHOB</name>
<sequence>MIRRTLRAVIVMLFSVHLASMSHAQTGIDYTVGIGDRLSVSIYGKPELSGTFEVRADGQVVLHLLGGIPAAGSTIREIEQRIVAEAQDRFSSRESVLVDMAMYRNVFVAGVVETPGAYEYRPGLTVMKAIALAGGFKTAPADVSADRDVDAAQRRAIEARSKLTFAEAEQAAIAEELARLTDGGDPAPVEADDPVRADQYRLVDLRRALSARVTEGAERKLSLAGEEADLFSQRRDLINSQLAATQEQLSGMQNLAERGLARREQTLQLEINADKFRSDALEAAAFEARARQTAANAESDIRVAQMEYRHKLLADKIAADQRAELARAEMQLATNYLRETNPAALQGLTDLGAVMQTVFEIHRPGQDAPLIGNDSTALAPDDLLVVRLETVGQ</sequence>
<keyword evidence="1 2" id="KW-0732">Signal</keyword>
<accession>U3AEX2</accession>
<evidence type="ECO:0000259" key="3">
    <source>
        <dbReference type="Pfam" id="PF02563"/>
    </source>
</evidence>
<dbReference type="InterPro" id="IPR049712">
    <property type="entry name" value="Poly_export"/>
</dbReference>
<dbReference type="InterPro" id="IPR003715">
    <property type="entry name" value="Poly_export_N"/>
</dbReference>
<feature type="domain" description="Polysaccharide export protein N-terminal" evidence="3">
    <location>
        <begin position="28"/>
        <end position="98"/>
    </location>
</feature>
<evidence type="ECO:0000256" key="1">
    <source>
        <dbReference type="ARBA" id="ARBA00022729"/>
    </source>
</evidence>
<dbReference type="AlphaFoldDB" id="U3AEX2"/>
<keyword evidence="6" id="KW-1185">Reference proteome</keyword>
<feature type="signal peptide" evidence="2">
    <location>
        <begin position="1"/>
        <end position="24"/>
    </location>
</feature>
<comment type="caution">
    <text evidence="5">The sequence shown here is derived from an EMBL/GenBank/DDBJ whole genome shotgun (WGS) entry which is preliminary data.</text>
</comment>
<dbReference type="Pfam" id="PF10531">
    <property type="entry name" value="SLBB"/>
    <property type="match status" value="1"/>
</dbReference>
<protein>
    <submittedName>
        <fullName evidence="5">Capsule polysaccharide export protein</fullName>
    </submittedName>
</protein>
<dbReference type="Gene3D" id="3.30.1950.10">
    <property type="entry name" value="wza like domain"/>
    <property type="match status" value="1"/>
</dbReference>
<dbReference type="PANTHER" id="PTHR33619:SF3">
    <property type="entry name" value="POLYSACCHARIDE EXPORT PROTEIN GFCE-RELATED"/>
    <property type="match status" value="1"/>
</dbReference>